<dbReference type="InterPro" id="IPR011990">
    <property type="entry name" value="TPR-like_helical_dom_sf"/>
</dbReference>
<dbReference type="InterPro" id="IPR051222">
    <property type="entry name" value="PPR/CCM1_RNA-binding"/>
</dbReference>
<dbReference type="SUPFAM" id="SSF54928">
    <property type="entry name" value="RNA-binding domain, RBD"/>
    <property type="match status" value="1"/>
</dbReference>
<dbReference type="InterPro" id="IPR035979">
    <property type="entry name" value="RBD_domain_sf"/>
</dbReference>
<name>A0A7S1B6H3_9STRA</name>
<keyword evidence="1" id="KW-0677">Repeat</keyword>
<dbReference type="Pfam" id="PF13812">
    <property type="entry name" value="PPR_3"/>
    <property type="match status" value="1"/>
</dbReference>
<evidence type="ECO:0000256" key="2">
    <source>
        <dbReference type="SAM" id="MobiDB-lite"/>
    </source>
</evidence>
<accession>A0A7S1B6H3</accession>
<dbReference type="AlphaFoldDB" id="A0A7S1B6H3"/>
<dbReference type="InterPro" id="IPR002885">
    <property type="entry name" value="PPR_rpt"/>
</dbReference>
<dbReference type="Gene3D" id="1.25.40.10">
    <property type="entry name" value="Tetratricopeptide repeat domain"/>
    <property type="match status" value="2"/>
</dbReference>
<evidence type="ECO:0000313" key="3">
    <source>
        <dbReference type="EMBL" id="CAD8875378.1"/>
    </source>
</evidence>
<proteinExistence type="predicted"/>
<dbReference type="PANTHER" id="PTHR47942">
    <property type="entry name" value="TETRATRICOPEPTIDE REPEAT (TPR)-LIKE SUPERFAMILY PROTEIN-RELATED"/>
    <property type="match status" value="1"/>
</dbReference>
<feature type="region of interest" description="Disordered" evidence="2">
    <location>
        <begin position="454"/>
        <end position="494"/>
    </location>
</feature>
<feature type="compositionally biased region" description="Polar residues" evidence="2">
    <location>
        <begin position="471"/>
        <end position="487"/>
    </location>
</feature>
<evidence type="ECO:0000256" key="1">
    <source>
        <dbReference type="ARBA" id="ARBA00022737"/>
    </source>
</evidence>
<reference evidence="3" key="1">
    <citation type="submission" date="2021-01" db="EMBL/GenBank/DDBJ databases">
        <authorList>
            <person name="Corre E."/>
            <person name="Pelletier E."/>
            <person name="Niang G."/>
            <person name="Scheremetjew M."/>
            <person name="Finn R."/>
            <person name="Kale V."/>
            <person name="Holt S."/>
            <person name="Cochrane G."/>
            <person name="Meng A."/>
            <person name="Brown T."/>
            <person name="Cohen L."/>
        </authorList>
    </citation>
    <scope>NUCLEOTIDE SEQUENCE</scope>
    <source>
        <strain evidence="3">308</strain>
    </source>
</reference>
<dbReference type="PANTHER" id="PTHR47942:SF63">
    <property type="entry name" value="PENTATRICOPEPTIDE REPEAT-CONTAINING PROTEIN"/>
    <property type="match status" value="1"/>
</dbReference>
<feature type="region of interest" description="Disordered" evidence="2">
    <location>
        <begin position="19"/>
        <end position="46"/>
    </location>
</feature>
<protein>
    <submittedName>
        <fullName evidence="3">Uncharacterized protein</fullName>
    </submittedName>
</protein>
<dbReference type="EMBL" id="HBFR01003672">
    <property type="protein sequence ID" value="CAD8875378.1"/>
    <property type="molecule type" value="Transcribed_RNA"/>
</dbReference>
<dbReference type="GO" id="GO:0003676">
    <property type="term" value="F:nucleic acid binding"/>
    <property type="evidence" value="ECO:0007669"/>
    <property type="project" value="InterPro"/>
</dbReference>
<sequence>MSLFDVSIDTTNSIDQALQASRSDRHSPSFSRTGLVSGSGGPQEGSQAWLEHHCRRILSAPLGRLTEGNDRHCVSQLMHVLASRRSKQSAVTAEKILKRVADEGSYHALHDGVDMDGGRVKPLKPLSMMYNMAIDAWAKSGDRAAPQKAEDLLQLMHEQSVSGVPEVNPNTVSFNSVIYAWATVRNRKGAQRAEAILERMEQLYAKGQDSSVRPNRRSYSAVINAWAQCREQKGNNSSGSDSEGIAPAERAAQILKHMVSLKSAGRSDLNPDVFCFTNTMNAWARSSDPQKALRVEELLQTMEAMYQGGDVSCRPNNFTYTATISACAFTPPTSQFAKDGLRVASGLLKRIIDNDIFGVKPDSVMYVMLLKSFYQLAPRNDDQEFTVLRVSEVLRKCREDGQFSEDILREIKTAYHDDARCWQEVGIDMPRTIRPITMSDIPCEWYCNFDANRSPNKNRRKRRNDIDHSSTNRNKSSNNFVLSTPSSADRKNNRANNAHINCSVPLSPSQGNSSRRANISIVSKPFAKHEQSTFMVTPSPYIHRGNYASLASSRYGPRSTSEYANVASPRSNRGANGIKHESIISSTRVSVKNMSPSTTISSVVRVLETIVGRSGCVVRAQMELDPNVDVNSICSLVEFERPSDVEKVLHVWTQEDIVIDGNYAIVRQKNDPGTCAAAAAAAGYSQSSNNSKGFCRIDEYKNKRSYVRENGDGGIQSNLRKFVDNEFEPISSYRKFSQRIFEGGVSSHCSERY</sequence>
<gene>
    <name evidence="3" type="ORF">CHYS00102_LOCUS2553</name>
</gene>
<organism evidence="3">
    <name type="scientific">Corethron hystrix</name>
    <dbReference type="NCBI Taxonomy" id="216773"/>
    <lineage>
        <taxon>Eukaryota</taxon>
        <taxon>Sar</taxon>
        <taxon>Stramenopiles</taxon>
        <taxon>Ochrophyta</taxon>
        <taxon>Bacillariophyta</taxon>
        <taxon>Coscinodiscophyceae</taxon>
        <taxon>Corethrophycidae</taxon>
        <taxon>Corethrales</taxon>
        <taxon>Corethraceae</taxon>
        <taxon>Corethron</taxon>
    </lineage>
</organism>